<dbReference type="GO" id="GO:0009695">
    <property type="term" value="P:jasmonic acid biosynthetic process"/>
    <property type="evidence" value="ECO:0007669"/>
    <property type="project" value="InterPro"/>
</dbReference>
<sequence>MKSIVITICIDTKWKEAGLDKKAGHIPHKVKEEKRRDKNSFMMDLPQELLGKPVEPTVSVEPSPYSKALEPHATIAGFTN</sequence>
<comment type="caution">
    <text evidence="1">The sequence shown here is derived from an EMBL/GenBank/DDBJ whole genome shotgun (WGS) entry which is preliminary data.</text>
</comment>
<dbReference type="InterPro" id="IPR034871">
    <property type="entry name" value="Allene_oxi_cyc_sf"/>
</dbReference>
<accession>A0AAV1XZ79</accession>
<dbReference type="InterPro" id="IPR044859">
    <property type="entry name" value="Allene_oxi_cyc_Dirigent"/>
</dbReference>
<keyword evidence="2" id="KW-1185">Reference proteome</keyword>
<evidence type="ECO:0000313" key="1">
    <source>
        <dbReference type="EMBL" id="CAL0327066.1"/>
    </source>
</evidence>
<dbReference type="AlphaFoldDB" id="A0AAV1XZ79"/>
<dbReference type="SUPFAM" id="SSF141493">
    <property type="entry name" value="Allene oxide cyclase-like"/>
    <property type="match status" value="1"/>
</dbReference>
<dbReference type="Proteomes" id="UP001497480">
    <property type="component" value="Unassembled WGS sequence"/>
</dbReference>
<reference evidence="1 2" key="1">
    <citation type="submission" date="2024-03" db="EMBL/GenBank/DDBJ databases">
        <authorList>
            <person name="Martinez-Hernandez J."/>
        </authorList>
    </citation>
    <scope>NUCLEOTIDE SEQUENCE [LARGE SCALE GENOMIC DNA]</scope>
</reference>
<protein>
    <submittedName>
        <fullName evidence="1">Uncharacterized protein</fullName>
    </submittedName>
</protein>
<dbReference type="Gene3D" id="2.40.480.10">
    <property type="entry name" value="Allene oxide cyclase-like"/>
    <property type="match status" value="1"/>
</dbReference>
<dbReference type="EMBL" id="CAXHTB010000020">
    <property type="protein sequence ID" value="CAL0327066.1"/>
    <property type="molecule type" value="Genomic_DNA"/>
</dbReference>
<evidence type="ECO:0000313" key="2">
    <source>
        <dbReference type="Proteomes" id="UP001497480"/>
    </source>
</evidence>
<organism evidence="1 2">
    <name type="scientific">Lupinus luteus</name>
    <name type="common">European yellow lupine</name>
    <dbReference type="NCBI Taxonomy" id="3873"/>
    <lineage>
        <taxon>Eukaryota</taxon>
        <taxon>Viridiplantae</taxon>
        <taxon>Streptophyta</taxon>
        <taxon>Embryophyta</taxon>
        <taxon>Tracheophyta</taxon>
        <taxon>Spermatophyta</taxon>
        <taxon>Magnoliopsida</taxon>
        <taxon>eudicotyledons</taxon>
        <taxon>Gunneridae</taxon>
        <taxon>Pentapetalae</taxon>
        <taxon>rosids</taxon>
        <taxon>fabids</taxon>
        <taxon>Fabales</taxon>
        <taxon>Fabaceae</taxon>
        <taxon>Papilionoideae</taxon>
        <taxon>50 kb inversion clade</taxon>
        <taxon>genistoids sensu lato</taxon>
        <taxon>core genistoids</taxon>
        <taxon>Genisteae</taxon>
        <taxon>Lupinus</taxon>
    </lineage>
</organism>
<name>A0AAV1XZ79_LUPLU</name>
<gene>
    <name evidence="1" type="ORF">LLUT_LOCUS28126</name>
</gene>
<dbReference type="GO" id="GO:0046423">
    <property type="term" value="F:allene-oxide cyclase activity"/>
    <property type="evidence" value="ECO:0007669"/>
    <property type="project" value="InterPro"/>
</dbReference>
<proteinExistence type="predicted"/>